<keyword evidence="3 5" id="KW-0732">Signal</keyword>
<gene>
    <name evidence="6" type="primary">modA</name>
    <name evidence="6" type="ORF">FCL42_08165</name>
</gene>
<dbReference type="Pfam" id="PF13531">
    <property type="entry name" value="SBP_bac_11"/>
    <property type="match status" value="1"/>
</dbReference>
<comment type="caution">
    <text evidence="6">The sequence shown here is derived from an EMBL/GenBank/DDBJ whole genome shotgun (WGS) entry which is preliminary data.</text>
</comment>
<dbReference type="NCBIfam" id="TIGR01256">
    <property type="entry name" value="modA"/>
    <property type="match status" value="1"/>
</dbReference>
<dbReference type="GO" id="GO:0015689">
    <property type="term" value="P:molybdate ion transport"/>
    <property type="evidence" value="ECO:0007669"/>
    <property type="project" value="InterPro"/>
</dbReference>
<evidence type="ECO:0000256" key="4">
    <source>
        <dbReference type="PIRSR" id="PIRSR004846-1"/>
    </source>
</evidence>
<feature type="binding site" evidence="4">
    <location>
        <position position="55"/>
    </location>
    <ligand>
        <name>molybdate</name>
        <dbReference type="ChEBI" id="CHEBI:36264"/>
    </ligand>
</feature>
<dbReference type="InterPro" id="IPR044084">
    <property type="entry name" value="AvModA-like_subst-bd"/>
</dbReference>
<proteinExistence type="inferred from homology"/>
<evidence type="ECO:0000313" key="6">
    <source>
        <dbReference type="EMBL" id="TKB56179.1"/>
    </source>
</evidence>
<dbReference type="PIRSF" id="PIRSF004846">
    <property type="entry name" value="ModA"/>
    <property type="match status" value="1"/>
</dbReference>
<feature type="chain" id="PRO_5020554167" evidence="5">
    <location>
        <begin position="19"/>
        <end position="240"/>
    </location>
</feature>
<dbReference type="Proteomes" id="UP000305675">
    <property type="component" value="Unassembled WGS sequence"/>
</dbReference>
<evidence type="ECO:0000313" key="7">
    <source>
        <dbReference type="Proteomes" id="UP000305675"/>
    </source>
</evidence>
<dbReference type="PANTHER" id="PTHR30632:SF14">
    <property type="entry name" value="TUNGSTATE_MOLYBDATE_CHROMATE-BINDING PROTEIN MODA"/>
    <property type="match status" value="1"/>
</dbReference>
<evidence type="ECO:0000256" key="1">
    <source>
        <dbReference type="ARBA" id="ARBA00009175"/>
    </source>
</evidence>
<dbReference type="PANTHER" id="PTHR30632">
    <property type="entry name" value="MOLYBDATE-BINDING PERIPLASMIC PROTEIN"/>
    <property type="match status" value="1"/>
</dbReference>
<accession>A0A4U1BRW6</accession>
<dbReference type="CDD" id="cd13539">
    <property type="entry name" value="PBP2_AvModA"/>
    <property type="match status" value="1"/>
</dbReference>
<dbReference type="OrthoDB" id="9785015at2"/>
<evidence type="ECO:0000256" key="3">
    <source>
        <dbReference type="ARBA" id="ARBA00022729"/>
    </source>
</evidence>
<dbReference type="GO" id="GO:0046872">
    <property type="term" value="F:metal ion binding"/>
    <property type="evidence" value="ECO:0007669"/>
    <property type="project" value="UniProtKB-KW"/>
</dbReference>
<reference evidence="6 7" key="1">
    <citation type="submission" date="2019-04" db="EMBL/GenBank/DDBJ databases">
        <authorList>
            <person name="Hwang J.C."/>
        </authorList>
    </citation>
    <scope>NUCLEOTIDE SEQUENCE [LARGE SCALE GENOMIC DNA]</scope>
    <source>
        <strain evidence="6 7">IMCC35002</strain>
    </source>
</reference>
<dbReference type="SUPFAM" id="SSF53850">
    <property type="entry name" value="Periplasmic binding protein-like II"/>
    <property type="match status" value="1"/>
</dbReference>
<evidence type="ECO:0000256" key="2">
    <source>
        <dbReference type="ARBA" id="ARBA00022723"/>
    </source>
</evidence>
<dbReference type="EMBL" id="SWCJ01000004">
    <property type="protein sequence ID" value="TKB56179.1"/>
    <property type="molecule type" value="Genomic_DNA"/>
</dbReference>
<sequence length="240" mass="26660">MLRRLATLLLLLPLFAQGAELRVAVASNFAHTLEQIVTAYESDTGHRVRVSTGSTGALYTQIQHGAPYDLFFAADVERPKLLEQNDKIVAGSRTTYAIGQLALWQRQGKPSSESLIHWQNKLAIANPRIAPYGYAADQVLTALKIKQQFHGRLVTGANILQAYQYVDSGNVDAGLVALSQLKAANIPAEQYWLVPHKLYHPLEQQAVVLKRSSHPKLAQEFLDYIEQQQQLLSSAGYQTQ</sequence>
<keyword evidence="7" id="KW-1185">Reference proteome</keyword>
<evidence type="ECO:0000256" key="5">
    <source>
        <dbReference type="SAM" id="SignalP"/>
    </source>
</evidence>
<feature type="binding site" evidence="4">
    <location>
        <position position="159"/>
    </location>
    <ligand>
        <name>molybdate</name>
        <dbReference type="ChEBI" id="CHEBI:36264"/>
    </ligand>
</feature>
<dbReference type="AlphaFoldDB" id="A0A4U1BRW6"/>
<protein>
    <submittedName>
        <fullName evidence="6">Molybdate ABC transporter substrate-binding protein</fullName>
    </submittedName>
</protein>
<comment type="similarity">
    <text evidence="1">Belongs to the bacterial solute-binding protein ModA family.</text>
</comment>
<dbReference type="GO" id="GO:0030973">
    <property type="term" value="F:molybdate ion binding"/>
    <property type="evidence" value="ECO:0007669"/>
    <property type="project" value="InterPro"/>
</dbReference>
<dbReference type="RefSeq" id="WP_136862908.1">
    <property type="nucleotide sequence ID" value="NZ_SWCJ01000004.1"/>
</dbReference>
<keyword evidence="4" id="KW-0500">Molybdenum</keyword>
<organism evidence="6 7">
    <name type="scientific">Ferrimonas aestuarii</name>
    <dbReference type="NCBI Taxonomy" id="2569539"/>
    <lineage>
        <taxon>Bacteria</taxon>
        <taxon>Pseudomonadati</taxon>
        <taxon>Pseudomonadota</taxon>
        <taxon>Gammaproteobacteria</taxon>
        <taxon>Alteromonadales</taxon>
        <taxon>Ferrimonadaceae</taxon>
        <taxon>Ferrimonas</taxon>
    </lineage>
</organism>
<keyword evidence="2 4" id="KW-0479">Metal-binding</keyword>
<dbReference type="InterPro" id="IPR005950">
    <property type="entry name" value="ModA"/>
</dbReference>
<dbReference type="Gene3D" id="3.40.190.10">
    <property type="entry name" value="Periplasmic binding protein-like II"/>
    <property type="match status" value="2"/>
</dbReference>
<dbReference type="InterPro" id="IPR050682">
    <property type="entry name" value="ModA/WtpA"/>
</dbReference>
<feature type="signal peptide" evidence="5">
    <location>
        <begin position="1"/>
        <end position="18"/>
    </location>
</feature>
<name>A0A4U1BRW6_9GAMM</name>